<keyword evidence="2" id="KW-1185">Reference proteome</keyword>
<dbReference type="Proteomes" id="UP000193920">
    <property type="component" value="Unassembled WGS sequence"/>
</dbReference>
<organism evidence="1 2">
    <name type="scientific">Neocallimastix californiae</name>
    <dbReference type="NCBI Taxonomy" id="1754190"/>
    <lineage>
        <taxon>Eukaryota</taxon>
        <taxon>Fungi</taxon>
        <taxon>Fungi incertae sedis</taxon>
        <taxon>Chytridiomycota</taxon>
        <taxon>Chytridiomycota incertae sedis</taxon>
        <taxon>Neocallimastigomycetes</taxon>
        <taxon>Neocallimastigales</taxon>
        <taxon>Neocallimastigaceae</taxon>
        <taxon>Neocallimastix</taxon>
    </lineage>
</organism>
<gene>
    <name evidence="1" type="ORF">LY90DRAFT_421875</name>
</gene>
<dbReference type="AlphaFoldDB" id="A0A1Y2BMS3"/>
<protein>
    <submittedName>
        <fullName evidence="1">Uncharacterized protein</fullName>
    </submittedName>
</protein>
<sequence>FFSTLCHSLNIPFITEDVKSNIKKCGLRKPFAIEKLSILKNLTENHYVINIKIIF</sequence>
<reference evidence="1 2" key="1">
    <citation type="submission" date="2016-08" db="EMBL/GenBank/DDBJ databases">
        <title>A Parts List for Fungal Cellulosomes Revealed by Comparative Genomics.</title>
        <authorList>
            <consortium name="DOE Joint Genome Institute"/>
            <person name="Haitjema C.H."/>
            <person name="Gilmore S.P."/>
            <person name="Henske J.K."/>
            <person name="Solomon K.V."/>
            <person name="De Groot R."/>
            <person name="Kuo A."/>
            <person name="Mondo S.J."/>
            <person name="Salamov A.A."/>
            <person name="Labutti K."/>
            <person name="Zhao Z."/>
            <person name="Chiniquy J."/>
            <person name="Barry K."/>
            <person name="Brewer H.M."/>
            <person name="Purvine S.O."/>
            <person name="Wright A.T."/>
            <person name="Boxma B."/>
            <person name="Van Alen T."/>
            <person name="Hackstein J.H."/>
            <person name="Baker S.E."/>
            <person name="Grigoriev I.V."/>
            <person name="O'Malley M.A."/>
        </authorList>
    </citation>
    <scope>NUCLEOTIDE SEQUENCE [LARGE SCALE GENOMIC DNA]</scope>
    <source>
        <strain evidence="1 2">G1</strain>
    </source>
</reference>
<evidence type="ECO:0000313" key="2">
    <source>
        <dbReference type="Proteomes" id="UP000193920"/>
    </source>
</evidence>
<feature type="non-terminal residue" evidence="1">
    <location>
        <position position="1"/>
    </location>
</feature>
<accession>A0A1Y2BMS3</accession>
<evidence type="ECO:0000313" key="1">
    <source>
        <dbReference type="EMBL" id="ORY36043.1"/>
    </source>
</evidence>
<proteinExistence type="predicted"/>
<comment type="caution">
    <text evidence="1">The sequence shown here is derived from an EMBL/GenBank/DDBJ whole genome shotgun (WGS) entry which is preliminary data.</text>
</comment>
<dbReference type="OrthoDB" id="10368102at2759"/>
<name>A0A1Y2BMS3_9FUNG</name>
<dbReference type="EMBL" id="MCOG01000151">
    <property type="protein sequence ID" value="ORY36043.1"/>
    <property type="molecule type" value="Genomic_DNA"/>
</dbReference>